<dbReference type="Gene3D" id="3.40.50.12780">
    <property type="entry name" value="N-terminal domain of ligase-like"/>
    <property type="match status" value="1"/>
</dbReference>
<gene>
    <name evidence="4" type="ORF">CNMCM5623_002471</name>
</gene>
<dbReference type="EMBL" id="JACBAE010001229">
    <property type="protein sequence ID" value="KAF7169920.1"/>
    <property type="molecule type" value="Genomic_DNA"/>
</dbReference>
<dbReference type="PANTHER" id="PTHR43201">
    <property type="entry name" value="ACYL-COA SYNTHETASE"/>
    <property type="match status" value="1"/>
</dbReference>
<comment type="caution">
    <text evidence="4">The sequence shown here is derived from an EMBL/GenBank/DDBJ whole genome shotgun (WGS) entry which is preliminary data.</text>
</comment>
<protein>
    <recommendedName>
        <fullName evidence="3">AMP-dependent synthetase/ligase domain-containing protein</fullName>
    </recommendedName>
</protein>
<dbReference type="OrthoDB" id="429813at2759"/>
<keyword evidence="2" id="KW-0812">Transmembrane</keyword>
<dbReference type="Proteomes" id="UP000654922">
    <property type="component" value="Unassembled WGS sequence"/>
</dbReference>
<feature type="domain" description="AMP-dependent synthetase/ligase" evidence="3">
    <location>
        <begin position="78"/>
        <end position="345"/>
    </location>
</feature>
<dbReference type="InterPro" id="IPR042099">
    <property type="entry name" value="ANL_N_sf"/>
</dbReference>
<dbReference type="PANTHER" id="PTHR43201:SF8">
    <property type="entry name" value="ACYL-COA SYNTHETASE FAMILY MEMBER 3"/>
    <property type="match status" value="1"/>
</dbReference>
<dbReference type="GO" id="GO:0006631">
    <property type="term" value="P:fatty acid metabolic process"/>
    <property type="evidence" value="ECO:0007669"/>
    <property type="project" value="TreeGrafter"/>
</dbReference>
<evidence type="ECO:0000256" key="2">
    <source>
        <dbReference type="SAM" id="Phobius"/>
    </source>
</evidence>
<keyword evidence="2" id="KW-1133">Transmembrane helix</keyword>
<feature type="transmembrane region" description="Helical" evidence="2">
    <location>
        <begin position="214"/>
        <end position="237"/>
    </location>
</feature>
<dbReference type="InterPro" id="IPR000873">
    <property type="entry name" value="AMP-dep_synth/lig_dom"/>
</dbReference>
<evidence type="ECO:0000256" key="1">
    <source>
        <dbReference type="ARBA" id="ARBA00006432"/>
    </source>
</evidence>
<evidence type="ECO:0000313" key="4">
    <source>
        <dbReference type="EMBL" id="KAF7169920.1"/>
    </source>
</evidence>
<dbReference type="InterPro" id="IPR020845">
    <property type="entry name" value="AMP-binding_CS"/>
</dbReference>
<dbReference type="AlphaFoldDB" id="A0A8H6QA23"/>
<dbReference type="PROSITE" id="PS00455">
    <property type="entry name" value="AMP_BINDING"/>
    <property type="match status" value="1"/>
</dbReference>
<evidence type="ECO:0000259" key="3">
    <source>
        <dbReference type="Pfam" id="PF00501"/>
    </source>
</evidence>
<comment type="similarity">
    <text evidence="1">Belongs to the ATP-dependent AMP-binding enzyme family.</text>
</comment>
<dbReference type="GO" id="GO:0031956">
    <property type="term" value="F:medium-chain fatty acid-CoA ligase activity"/>
    <property type="evidence" value="ECO:0007669"/>
    <property type="project" value="TreeGrafter"/>
</dbReference>
<keyword evidence="2" id="KW-0472">Membrane</keyword>
<dbReference type="Pfam" id="PF00501">
    <property type="entry name" value="AMP-binding"/>
    <property type="match status" value="1"/>
</dbReference>
<name>A0A8H6QA23_9EURO</name>
<accession>A0A8H6QA23</accession>
<dbReference type="SUPFAM" id="SSF56801">
    <property type="entry name" value="Acetyl-CoA synthetase-like"/>
    <property type="match status" value="1"/>
</dbReference>
<reference evidence="4" key="1">
    <citation type="submission" date="2020-06" db="EMBL/GenBank/DDBJ databases">
        <title>Draft genome sequences of strains closely related to Aspergillus parafelis and Aspergillus hiratsukae.</title>
        <authorList>
            <person name="Dos Santos R.A.C."/>
            <person name="Rivero-Menendez O."/>
            <person name="Steenwyk J.L."/>
            <person name="Mead M.E."/>
            <person name="Goldman G.H."/>
            <person name="Alastruey-Izquierdo A."/>
            <person name="Rokas A."/>
        </authorList>
    </citation>
    <scope>NUCLEOTIDE SEQUENCE</scope>
    <source>
        <strain evidence="4">CNM-CM5623</strain>
    </source>
</reference>
<dbReference type="Pfam" id="PF23562">
    <property type="entry name" value="AMP-binding_C_3"/>
    <property type="match status" value="1"/>
</dbReference>
<evidence type="ECO:0000313" key="5">
    <source>
        <dbReference type="Proteomes" id="UP000654922"/>
    </source>
</evidence>
<organism evidence="4 5">
    <name type="scientific">Aspergillus felis</name>
    <dbReference type="NCBI Taxonomy" id="1287682"/>
    <lineage>
        <taxon>Eukaryota</taxon>
        <taxon>Fungi</taxon>
        <taxon>Dikarya</taxon>
        <taxon>Ascomycota</taxon>
        <taxon>Pezizomycotina</taxon>
        <taxon>Eurotiomycetes</taxon>
        <taxon>Eurotiomycetidae</taxon>
        <taxon>Eurotiales</taxon>
        <taxon>Aspergillaceae</taxon>
        <taxon>Aspergillus</taxon>
        <taxon>Aspergillus subgen. Fumigati</taxon>
    </lineage>
</organism>
<sequence length="545" mass="59923">MTVNTPEMVASKGALQSSTIQEYLAQCTHREDKVMAFQRVGPDLSYYTPHQIIRLAHDAATFYQHRGIPRREDGGEPKVIGLQASSTIEWVVTFVALLQMGHTIFAVAPTLSEEVTAKLLEKAACRYLISESFGPGTSQLPAQTIPLASVEEVSAEKASTKSTGNADRSSDWATTGASEVVFIVHSSGTTGLPKLIPKTHRELMMALNSLPPSAGLSVFVGSSFYYMVGIFTVLMSFMKTRPAFYANEKLPLSSEIYRQLLEEARPNIAYFVPFLLSTVVSDEKSIDILAQCMMVAVIGGVFPKQLGDKLTKRGVRLTNEYGMSEVACGMNSATRPPGDEDWEYVEPSQFNKPHMAFLPLDGDDSAGASSSDGEQLYELVILPSHPLQDKQWANREDGSIHTGDLFLKHPTLERWKPVGRRDDVVKTYPGDDLVCINALPYEEAIKLANSDLVDEAVVFGEDRPKPGVLVFVKAGCAVSDRDILDRVWNGIERDINGTFKVGLDKEMVQLVRGATVPRTAKGSVIRAQVYLRFEDVIESVYSKEG</sequence>
<proteinExistence type="inferred from homology"/>